<evidence type="ECO:0000256" key="1">
    <source>
        <dbReference type="SAM" id="Phobius"/>
    </source>
</evidence>
<feature type="transmembrane region" description="Helical" evidence="1">
    <location>
        <begin position="37"/>
        <end position="56"/>
    </location>
</feature>
<feature type="transmembrane region" description="Helical" evidence="1">
    <location>
        <begin position="68"/>
        <end position="88"/>
    </location>
</feature>
<keyword evidence="3" id="KW-1185">Reference proteome</keyword>
<dbReference type="Proteomes" id="UP000037267">
    <property type="component" value="Unassembled WGS sequence"/>
</dbReference>
<dbReference type="RefSeq" id="WP_050355500.1">
    <property type="nucleotide sequence ID" value="NZ_LGSS01000009.1"/>
</dbReference>
<keyword evidence="1" id="KW-0472">Membrane</keyword>
<name>A0A0L0W9L1_GOTPU</name>
<dbReference type="STRING" id="1503.CLPU_9c00270"/>
<evidence type="ECO:0000313" key="2">
    <source>
        <dbReference type="EMBL" id="KNF08131.1"/>
    </source>
</evidence>
<comment type="caution">
    <text evidence="2">The sequence shown here is derived from an EMBL/GenBank/DDBJ whole genome shotgun (WGS) entry which is preliminary data.</text>
</comment>
<gene>
    <name evidence="2" type="ORF">CLPU_9c00270</name>
</gene>
<organism evidence="2 3">
    <name type="scientific">Gottschalkia purinilytica</name>
    <name type="common">Clostridium purinilyticum</name>
    <dbReference type="NCBI Taxonomy" id="1503"/>
    <lineage>
        <taxon>Bacteria</taxon>
        <taxon>Bacillati</taxon>
        <taxon>Bacillota</taxon>
        <taxon>Tissierellia</taxon>
        <taxon>Tissierellales</taxon>
        <taxon>Gottschalkiaceae</taxon>
        <taxon>Gottschalkia</taxon>
    </lineage>
</organism>
<evidence type="ECO:0000313" key="3">
    <source>
        <dbReference type="Proteomes" id="UP000037267"/>
    </source>
</evidence>
<dbReference type="EMBL" id="LGSS01000009">
    <property type="protein sequence ID" value="KNF08131.1"/>
    <property type="molecule type" value="Genomic_DNA"/>
</dbReference>
<dbReference type="AlphaFoldDB" id="A0A0L0W9L1"/>
<accession>A0A0L0W9L1</accession>
<proteinExistence type="predicted"/>
<feature type="transmembrane region" description="Helical" evidence="1">
    <location>
        <begin position="7"/>
        <end position="25"/>
    </location>
</feature>
<protein>
    <submittedName>
        <fullName evidence="2">Uncharacterized protein</fullName>
    </submittedName>
</protein>
<keyword evidence="1" id="KW-0812">Transmembrane</keyword>
<reference evidence="3" key="1">
    <citation type="submission" date="2015-07" db="EMBL/GenBank/DDBJ databases">
        <title>Draft genome sequence of the purine-degrading Gottschalkia purinilyticum DSM 1384 (formerly Clostridium purinilyticum).</title>
        <authorList>
            <person name="Poehlein A."/>
            <person name="Schiel-Bengelsdorf B."/>
            <person name="Bengelsdorf F.R."/>
            <person name="Daniel R."/>
            <person name="Duerre P."/>
        </authorList>
    </citation>
    <scope>NUCLEOTIDE SEQUENCE [LARGE SCALE GENOMIC DNA]</scope>
    <source>
        <strain evidence="3">DSM 1384</strain>
    </source>
</reference>
<keyword evidence="1" id="KW-1133">Transmembrane helix</keyword>
<feature type="transmembrane region" description="Helical" evidence="1">
    <location>
        <begin position="100"/>
        <end position="122"/>
    </location>
</feature>
<dbReference type="OrthoDB" id="1644644at2"/>
<sequence>MIQRFKGIDLTILVLLSIGFIGLFLPWANPGSESSYYYGYYSTSLIIFYTILFIIFFTSKSFYMWSSLIIMIGICIFSVVQFLTWHILNITGEIDINYSIQSVCIGFFITLVSTIIVIVICIKKLINNI</sequence>